<reference evidence="4 5" key="1">
    <citation type="submission" date="2017-05" db="EMBL/GenBank/DDBJ databases">
        <authorList>
            <person name="Varghese N."/>
            <person name="Submissions S."/>
        </authorList>
    </citation>
    <scope>NUCLEOTIDE SEQUENCE [LARGE SCALE GENOMIC DNA]</scope>
    <source>
        <strain evidence="4 5">DSM 25457</strain>
    </source>
</reference>
<evidence type="ECO:0000256" key="2">
    <source>
        <dbReference type="SAM" id="Phobius"/>
    </source>
</evidence>
<dbReference type="SUPFAM" id="SSF52266">
    <property type="entry name" value="SGNH hydrolase"/>
    <property type="match status" value="1"/>
</dbReference>
<protein>
    <submittedName>
        <fullName evidence="4">Lysophospholipase L1</fullName>
    </submittedName>
</protein>
<dbReference type="Pfam" id="PF13472">
    <property type="entry name" value="Lipase_GDSL_2"/>
    <property type="match status" value="1"/>
</dbReference>
<comment type="caution">
    <text evidence="4">The sequence shown here is derived from an EMBL/GenBank/DDBJ whole genome shotgun (WGS) entry which is preliminary data.</text>
</comment>
<feature type="transmembrane region" description="Helical" evidence="2">
    <location>
        <begin position="9"/>
        <end position="27"/>
    </location>
</feature>
<dbReference type="Proteomes" id="UP001158067">
    <property type="component" value="Unassembled WGS sequence"/>
</dbReference>
<evidence type="ECO:0000313" key="5">
    <source>
        <dbReference type="Proteomes" id="UP001158067"/>
    </source>
</evidence>
<keyword evidence="5" id="KW-1185">Reference proteome</keyword>
<name>A0ABY1PSL0_9BACT</name>
<feature type="region of interest" description="Disordered" evidence="1">
    <location>
        <begin position="312"/>
        <end position="334"/>
    </location>
</feature>
<dbReference type="RefSeq" id="WP_283431356.1">
    <property type="nucleotide sequence ID" value="NZ_FXUG01000002.1"/>
</dbReference>
<dbReference type="CDD" id="cd00229">
    <property type="entry name" value="SGNH_hydrolase"/>
    <property type="match status" value="1"/>
</dbReference>
<gene>
    <name evidence="4" type="ORF">SAMN06265222_10212</name>
</gene>
<accession>A0ABY1PSL0</accession>
<keyword evidence="2" id="KW-1133">Transmembrane helix</keyword>
<evidence type="ECO:0000313" key="4">
    <source>
        <dbReference type="EMBL" id="SMP45870.1"/>
    </source>
</evidence>
<keyword evidence="2" id="KW-0472">Membrane</keyword>
<sequence length="334" mass="36716">MAKKRSRRYWILAGVLSIVGMLAYIQFGLRRPVGEGPAGPDVNNAAFVAGEAWTDQPVLLLGIGDSVTRGLGAQNTSHSYFERLRENPADEFSDMQGKCLSAVLPQLTATNLAVSGSTSLDHMEVITSQLPDLESPEDVFGLVVMTTGGNDLIHSYGRRPPVEGAMYGATLEQAKPWIVKFQDRLEQMFDRVTDHFPAGCEIFVGDIYDPTDGVGDAPSIFLPPWPDGLAIHAQYNDTIRQVAAERPNVHVVPLHATFLGHGSHCRQFWRSNYDANDPHYWFYSNIEDPNDRGYDAIRRVFLNSIVEHHHAIGSRPGSPASAAPSIPVEPSDPN</sequence>
<dbReference type="EMBL" id="FXUG01000002">
    <property type="protein sequence ID" value="SMP45870.1"/>
    <property type="molecule type" value="Genomic_DNA"/>
</dbReference>
<feature type="compositionally biased region" description="Low complexity" evidence="1">
    <location>
        <begin position="313"/>
        <end position="326"/>
    </location>
</feature>
<organism evidence="4 5">
    <name type="scientific">Neorhodopirellula lusitana</name>
    <dbReference type="NCBI Taxonomy" id="445327"/>
    <lineage>
        <taxon>Bacteria</taxon>
        <taxon>Pseudomonadati</taxon>
        <taxon>Planctomycetota</taxon>
        <taxon>Planctomycetia</taxon>
        <taxon>Pirellulales</taxon>
        <taxon>Pirellulaceae</taxon>
        <taxon>Neorhodopirellula</taxon>
    </lineage>
</organism>
<keyword evidence="2" id="KW-0812">Transmembrane</keyword>
<proteinExistence type="predicted"/>
<evidence type="ECO:0000256" key="1">
    <source>
        <dbReference type="SAM" id="MobiDB-lite"/>
    </source>
</evidence>
<dbReference type="InterPro" id="IPR036514">
    <property type="entry name" value="SGNH_hydro_sf"/>
</dbReference>
<dbReference type="InterPro" id="IPR013830">
    <property type="entry name" value="SGNH_hydro"/>
</dbReference>
<dbReference type="Gene3D" id="3.40.50.1110">
    <property type="entry name" value="SGNH hydrolase"/>
    <property type="match status" value="1"/>
</dbReference>
<evidence type="ECO:0000259" key="3">
    <source>
        <dbReference type="Pfam" id="PF13472"/>
    </source>
</evidence>
<feature type="domain" description="SGNH hydrolase-type esterase" evidence="3">
    <location>
        <begin position="63"/>
        <end position="294"/>
    </location>
</feature>